<accession>A0A9D1HTW9</accession>
<proteinExistence type="predicted"/>
<reference evidence="1" key="2">
    <citation type="journal article" date="2021" name="PeerJ">
        <title>Extensive microbial diversity within the chicken gut microbiome revealed by metagenomics and culture.</title>
        <authorList>
            <person name="Gilroy R."/>
            <person name="Ravi A."/>
            <person name="Getino M."/>
            <person name="Pursley I."/>
            <person name="Horton D.L."/>
            <person name="Alikhan N.F."/>
            <person name="Baker D."/>
            <person name="Gharbi K."/>
            <person name="Hall N."/>
            <person name="Watson M."/>
            <person name="Adriaenssens E.M."/>
            <person name="Foster-Nyarko E."/>
            <person name="Jarju S."/>
            <person name="Secka A."/>
            <person name="Antonio M."/>
            <person name="Oren A."/>
            <person name="Chaudhuri R.R."/>
            <person name="La Ragione R."/>
            <person name="Hildebrand F."/>
            <person name="Pallen M.J."/>
        </authorList>
    </citation>
    <scope>NUCLEOTIDE SEQUENCE</scope>
    <source>
        <strain evidence="1">CHK197-8231</strain>
    </source>
</reference>
<comment type="caution">
    <text evidence="1">The sequence shown here is derived from an EMBL/GenBank/DDBJ whole genome shotgun (WGS) entry which is preliminary data.</text>
</comment>
<reference evidence="1" key="1">
    <citation type="submission" date="2020-10" db="EMBL/GenBank/DDBJ databases">
        <authorList>
            <person name="Gilroy R."/>
        </authorList>
    </citation>
    <scope>NUCLEOTIDE SEQUENCE</scope>
    <source>
        <strain evidence="1">CHK197-8231</strain>
    </source>
</reference>
<organism evidence="1 2">
    <name type="scientific">Candidatus Fimihabitans intestinipullorum</name>
    <dbReference type="NCBI Taxonomy" id="2840820"/>
    <lineage>
        <taxon>Bacteria</taxon>
        <taxon>Bacillati</taxon>
        <taxon>Mycoplasmatota</taxon>
        <taxon>Mycoplasmatota incertae sedis</taxon>
        <taxon>Candidatus Fimihabitans</taxon>
    </lineage>
</organism>
<name>A0A9D1HTW9_9BACT</name>
<dbReference type="Proteomes" id="UP000824087">
    <property type="component" value="Unassembled WGS sequence"/>
</dbReference>
<dbReference type="EMBL" id="DVML01000010">
    <property type="protein sequence ID" value="HIU22304.1"/>
    <property type="molecule type" value="Genomic_DNA"/>
</dbReference>
<evidence type="ECO:0000313" key="1">
    <source>
        <dbReference type="EMBL" id="HIU22304.1"/>
    </source>
</evidence>
<gene>
    <name evidence="1" type="ORF">IAD49_01845</name>
</gene>
<evidence type="ECO:0000313" key="2">
    <source>
        <dbReference type="Proteomes" id="UP000824087"/>
    </source>
</evidence>
<protein>
    <submittedName>
        <fullName evidence="1">Uncharacterized protein</fullName>
    </submittedName>
</protein>
<sequence>MKKYLHCCTTSDKNCGTCPKCKRTILSLYALTEHLDEYSKVFDITYFNDHKEEYFEWLCTEKEFEVKITAPIYDRCMQKKEFRIYVEKRNQKKEKAQEAEEYNYYKEECNKILNSTTYKTGKIVVWLPYKIKSFIHK</sequence>
<dbReference type="AlphaFoldDB" id="A0A9D1HTW9"/>